<reference evidence="3 4" key="2">
    <citation type="submission" date="2018-11" db="EMBL/GenBank/DDBJ databases">
        <authorList>
            <consortium name="Pathogen Informatics"/>
        </authorList>
    </citation>
    <scope>NUCLEOTIDE SEQUENCE [LARGE SCALE GENOMIC DNA]</scope>
</reference>
<feature type="region of interest" description="Disordered" evidence="2">
    <location>
        <begin position="1137"/>
        <end position="1209"/>
    </location>
</feature>
<dbReference type="GO" id="GO:0005856">
    <property type="term" value="C:cytoskeleton"/>
    <property type="evidence" value="ECO:0007669"/>
    <property type="project" value="InterPro"/>
</dbReference>
<organism evidence="5">
    <name type="scientific">Hydatigena taeniaeformis</name>
    <name type="common">Feline tapeworm</name>
    <name type="synonym">Taenia taeniaeformis</name>
    <dbReference type="NCBI Taxonomy" id="6205"/>
    <lineage>
        <taxon>Eukaryota</taxon>
        <taxon>Metazoa</taxon>
        <taxon>Spiralia</taxon>
        <taxon>Lophotrochozoa</taxon>
        <taxon>Platyhelminthes</taxon>
        <taxon>Cestoda</taxon>
        <taxon>Eucestoda</taxon>
        <taxon>Cyclophyllidea</taxon>
        <taxon>Taeniidae</taxon>
        <taxon>Hydatigera</taxon>
    </lineage>
</organism>
<evidence type="ECO:0000313" key="3">
    <source>
        <dbReference type="EMBL" id="VDM18580.1"/>
    </source>
</evidence>
<evidence type="ECO:0000256" key="1">
    <source>
        <dbReference type="SAM" id="Coils"/>
    </source>
</evidence>
<dbReference type="OrthoDB" id="6283009at2759"/>
<dbReference type="STRING" id="6205.A0A0R3WM65"/>
<dbReference type="Gene3D" id="3.90.1290.10">
    <property type="entry name" value="Plakin repeat"/>
    <property type="match status" value="3"/>
</dbReference>
<proteinExistence type="predicted"/>
<dbReference type="SMART" id="SM00250">
    <property type="entry name" value="PLEC"/>
    <property type="match status" value="5"/>
</dbReference>
<feature type="region of interest" description="Disordered" evidence="2">
    <location>
        <begin position="1657"/>
        <end position="1697"/>
    </location>
</feature>
<feature type="coiled-coil region" evidence="1">
    <location>
        <begin position="113"/>
        <end position="147"/>
    </location>
</feature>
<evidence type="ECO:0000256" key="2">
    <source>
        <dbReference type="SAM" id="MobiDB-lite"/>
    </source>
</evidence>
<feature type="compositionally biased region" description="Basic and acidic residues" evidence="2">
    <location>
        <begin position="1152"/>
        <end position="1177"/>
    </location>
</feature>
<accession>A0A0R3WM65</accession>
<feature type="compositionally biased region" description="Polar residues" evidence="2">
    <location>
        <begin position="1140"/>
        <end position="1151"/>
    </location>
</feature>
<feature type="compositionally biased region" description="Polar residues" evidence="2">
    <location>
        <begin position="1775"/>
        <end position="1795"/>
    </location>
</feature>
<reference evidence="5" key="1">
    <citation type="submission" date="2017-02" db="UniProtKB">
        <authorList>
            <consortium name="WormBaseParasite"/>
        </authorList>
    </citation>
    <scope>IDENTIFICATION</scope>
</reference>
<protein>
    <submittedName>
        <fullName evidence="5">t-SNARE coiled-coil homology domain-containing protein</fullName>
    </submittedName>
</protein>
<feature type="compositionally biased region" description="Basic and acidic residues" evidence="2">
    <location>
        <begin position="1055"/>
        <end position="1073"/>
    </location>
</feature>
<sequence length="1830" mass="203367">MLEQLPHHLTALSTQGITKVTGKGNHRLPPPNTSLLEKSIFGVSTRLGNLVNQIDSMNQELAQMSQSYKTAITLRRGLSLWVRETSDLVEAIEKRIKSGSHRNLASSTAAKNLERASAESVHCKARMKELNQTYELLTRLLEDSSARGDAYKRTVSCLPFAAIETANTRFVGPPGIGIIDLVALESTVASLNTQFQALESKIVNNLTVIRNAIHETEENRSVYNAPSSHRSSESMRSLFLPYSANGLESKDVGDYFVTGGSRRRRRRKVSPSVSLEESQMKRKPLKRKLTRYCVVSGFYLISPKQSLRVETAITRAMLREGRVNVDHNLVYDSDSGAMITVGEALEKSVIVGLIFTKSTVKQTGETTYWLEIFHKRHDVYLVEGIYDVNAKALIPVEEALTSNLFDPVCGLYLHTGTRETITLEDAHQQGLIRVVPQLRPPCDDLAIRPFDSIYYRTVEGDFALRSLTVTFKQKEDLFIKKEEVAKSDQKSVMANSSKLPLDLHLLGNLVPVTMTDGTAISAIKLPLIRRLAAQNIPTIEVTRHEPQPPHRLSLATALRRGWIDSHSGRLRSACGAVSQVNLFEAVEQRFVDPNSIIVRISGGDLDTGKSGASRTRYYSLASVLDAANTIARAERFVTESSWRNELLKVLMTNNVNAADGEVSEKISSEDYSRLKSIIVHHGIKHIKGDKKMSLAKITLKTKPKKDEQPSEKLSGEKISLARAIQAGRFDPSTGLITTQTMRQVTLKEAIEMKIIDEEISLVQDKRTGYYRSVAYYLNDENIPVEIWIRWPMATLLVTEELEPFGRRRMSHGQRIPYAAAQVLNLINSQSRTVLNPHTKNYVSILNAFVEGPLCGQRTVIYFRTSQKYLPVGKLISSNPENVVNELLFNRSLCIELQEDIGDSGDRTPSSSYVNVKTSVDSLPSYTVNTSVDLQTAVSLGWVDRETGFVNDPYTGHRLLLREAIRAGLIDAHRTIIKDPVTRQTSTLDVILRSGEPINVPYVIQLACSEDNQKSSTQTVSYQHQTSYLLPMSNDKLTPTPLANAIQVTNLPKGQEVGDNKPSIEVEHPLERREKTGRKMPTEATESAEVEEKIAPDTKKLRSNLADAATKVGTGLAVALGAVAVSGTLAYQSIKEKLKSDNASNSKISSATGKDDRQITSSHKSEGGATEHPEDFRRPLVPKSDQISTNSEGEEVKLSDTSILEPSNSINNSELQCRHVEKTDSLIENQINVKITTDATSSEKDEKLMENLRAASEGPIIQDHENEPLHKPAVCDETCTSETHDVSHPVDMESKAISGLENRETEENDAKEGRIAKAKDLSRLTLLADGGISELNSEDQSLPKESEMRSEEISLPMERWTVNRSAETESKDSERTSIDKTLSMTHDPLHPVKFEDTIKCEKILSEGKGVDPSQGTSATLDAEDVQKYTSDKASPFAEGDLQLGRTECEHESTQKLKEEKTESPNQYMRPAFESFTSDNGINIIQPVVQVSVSSDQKNHEGVDSDTLKYGELQHKAELTKEIDKIESSAISWTNHNAFAEPLETVSSAAKNVIDSKESNDGVITQKSVFSNQQSLSRLAQFPMDNFEDTSRKLKKDSGVKRMLTNVEGALTVAVGAPVAAGIMVYNAVKDNYESSLQPSETQNKSLTINERGHIDLEADNAPQSDTNFKSNNNKRQILDESKGSFQKANKTEDDSDDLLEGEEFGFEKQREYSQSLKNADVPVEYTSISVKDREFKSPQQGEELRTKETYVGEVKLDDKNNTEDILKESPKDPSKPIQNQRQSDLTQKENLNGSQNTKEKISELSKNVVSKLIYNLNISIINAFHKNHSRC</sequence>
<feature type="region of interest" description="Disordered" evidence="2">
    <location>
        <begin position="1052"/>
        <end position="1088"/>
    </location>
</feature>
<feature type="compositionally biased region" description="Polar residues" evidence="2">
    <location>
        <begin position="1660"/>
        <end position="1674"/>
    </location>
</feature>
<evidence type="ECO:0000313" key="4">
    <source>
        <dbReference type="Proteomes" id="UP000274429"/>
    </source>
</evidence>
<keyword evidence="1" id="KW-0175">Coiled coil</keyword>
<gene>
    <name evidence="3" type="ORF">TTAC_LOCUS1840</name>
</gene>
<evidence type="ECO:0000313" key="5">
    <source>
        <dbReference type="WBParaSite" id="TTAC_0000185301-mRNA-1"/>
    </source>
</evidence>
<feature type="compositionally biased region" description="Polar residues" evidence="2">
    <location>
        <begin position="1198"/>
        <end position="1209"/>
    </location>
</feature>
<feature type="region of interest" description="Disordered" evidence="2">
    <location>
        <begin position="1756"/>
        <end position="1799"/>
    </location>
</feature>
<dbReference type="EMBL" id="UYWX01000547">
    <property type="protein sequence ID" value="VDM18580.1"/>
    <property type="molecule type" value="Genomic_DNA"/>
</dbReference>
<dbReference type="InterPro" id="IPR035915">
    <property type="entry name" value="Plakin_repeat_sf"/>
</dbReference>
<feature type="compositionally biased region" description="Basic and acidic residues" evidence="2">
    <location>
        <begin position="1756"/>
        <end position="1773"/>
    </location>
</feature>
<dbReference type="SUPFAM" id="SSF75399">
    <property type="entry name" value="Plakin repeat"/>
    <property type="match status" value="3"/>
</dbReference>
<dbReference type="Proteomes" id="UP000274429">
    <property type="component" value="Unassembled WGS sequence"/>
</dbReference>
<keyword evidence="4" id="KW-1185">Reference proteome</keyword>
<name>A0A0R3WM65_HYDTA</name>
<feature type="region of interest" description="Disordered" evidence="2">
    <location>
        <begin position="260"/>
        <end position="280"/>
    </location>
</feature>
<dbReference type="InterPro" id="IPR001101">
    <property type="entry name" value="Plectin_repeat"/>
</dbReference>
<dbReference type="WBParaSite" id="TTAC_0000185301-mRNA-1">
    <property type="protein sequence ID" value="TTAC_0000185301-mRNA-1"/>
    <property type="gene ID" value="TTAC_0000185301"/>
</dbReference>